<evidence type="ECO:0000256" key="10">
    <source>
        <dbReference type="ARBA" id="ARBA00023316"/>
    </source>
</evidence>
<dbReference type="SUPFAM" id="SSF51126">
    <property type="entry name" value="Pectin lyase-like"/>
    <property type="match status" value="1"/>
</dbReference>
<dbReference type="GO" id="GO:0004650">
    <property type="term" value="F:polygalacturonase activity"/>
    <property type="evidence" value="ECO:0007669"/>
    <property type="project" value="InterPro"/>
</dbReference>
<evidence type="ECO:0000256" key="12">
    <source>
        <dbReference type="RuleBase" id="RU361169"/>
    </source>
</evidence>
<evidence type="ECO:0000313" key="17">
    <source>
        <dbReference type="Proteomes" id="UP001050691"/>
    </source>
</evidence>
<feature type="signal peptide" evidence="14">
    <location>
        <begin position="1"/>
        <end position="21"/>
    </location>
</feature>
<dbReference type="AlphaFoldDB" id="A0AAV5AQW7"/>
<protein>
    <recommendedName>
        <fullName evidence="15">Rhamnogalacturonase A/B/Epimerase-like pectate lyase domain-containing protein</fullName>
    </recommendedName>
</protein>
<keyword evidence="10" id="KW-0961">Cell wall biogenesis/degradation</keyword>
<evidence type="ECO:0000256" key="4">
    <source>
        <dbReference type="ARBA" id="ARBA00022729"/>
    </source>
</evidence>
<accession>A0AAV5AQW7</accession>
<keyword evidence="6" id="KW-1015">Disulfide bond</keyword>
<dbReference type="EMBL" id="BPWL01000011">
    <property type="protein sequence ID" value="GJJ15428.1"/>
    <property type="molecule type" value="Genomic_DNA"/>
</dbReference>
<dbReference type="GO" id="GO:0046576">
    <property type="term" value="F:rhamnogalacturonan alpha-L-rhamnopyranosyl-(1-&gt;4)-alpha-D-galactopyranosyluronide lyase activity"/>
    <property type="evidence" value="ECO:0007669"/>
    <property type="project" value="UniProtKB-ARBA"/>
</dbReference>
<dbReference type="Pfam" id="PF12708">
    <property type="entry name" value="Pect-lyase_RHGA_epim"/>
    <property type="match status" value="1"/>
</dbReference>
<reference evidence="16" key="1">
    <citation type="submission" date="2021-10" db="EMBL/GenBank/DDBJ databases">
        <title>De novo Genome Assembly of Clathrus columnatus (Basidiomycota, Fungi) Using Illumina and Nanopore Sequence Data.</title>
        <authorList>
            <person name="Ogiso-Tanaka E."/>
            <person name="Itagaki H."/>
            <person name="Hosoya T."/>
            <person name="Hosaka K."/>
        </authorList>
    </citation>
    <scope>NUCLEOTIDE SEQUENCE</scope>
    <source>
        <strain evidence="16">MO-923</strain>
    </source>
</reference>
<evidence type="ECO:0000256" key="7">
    <source>
        <dbReference type="ARBA" id="ARBA00023180"/>
    </source>
</evidence>
<feature type="domain" description="Rhamnogalacturonase A/B/Epimerase-like pectate lyase" evidence="15">
    <location>
        <begin position="26"/>
        <end position="95"/>
    </location>
</feature>
<keyword evidence="3" id="KW-0964">Secreted</keyword>
<feature type="region of interest" description="Disordered" evidence="13">
    <location>
        <begin position="369"/>
        <end position="404"/>
    </location>
</feature>
<evidence type="ECO:0000256" key="9">
    <source>
        <dbReference type="ARBA" id="ARBA00023295"/>
    </source>
</evidence>
<keyword evidence="7" id="KW-0325">Glycoprotein</keyword>
<evidence type="ECO:0000256" key="1">
    <source>
        <dbReference type="ARBA" id="ARBA00004613"/>
    </source>
</evidence>
<evidence type="ECO:0000256" key="11">
    <source>
        <dbReference type="ARBA" id="ARBA00023326"/>
    </source>
</evidence>
<sequence length="422" mass="43720">MGIKKILISLCCLTLATLATAYVECNVLNYGAVADNTTDLGPALTKAWNECVIPQATTTATDTLLYVPSGNFLLASTVTFDNAQNWNLHITGNIYLPFNPNLSGTMLTFENCQNILLDGPGAIYGNGYRYRPGGDGFLAERITCKWTAGCNVGSFGSGATGVSVQNVVYRDVTISNSDAGVEFKSYPNCAGTVRNISEGNGVDTGTLSITDVLFENFQGTGTPNRSAVTLDCNKATPCQNIMHPKKGLVTTGTARKQIKQTDDHDPHILHTLPPLHPLHSFSFLYRKNMVRIVALSLLALTAFASAQPGSEASSGLADATSAAESAATSAASSEGSGLKSTIISIATSVGASVAESLASSELNNLTASTTGTASNTGATNATTTPAPSSGSNSTSSSGSGIGLLRIGPVRRLPSEAMLGCLR</sequence>
<comment type="subcellular location">
    <subcellularLocation>
        <location evidence="1">Secreted</location>
    </subcellularLocation>
</comment>
<evidence type="ECO:0000256" key="3">
    <source>
        <dbReference type="ARBA" id="ARBA00022525"/>
    </source>
</evidence>
<dbReference type="PANTHER" id="PTHR31736:SF19">
    <property type="entry name" value="PECTIN LYASE SUPERFAMILY PROTEIN-RELATED"/>
    <property type="match status" value="1"/>
</dbReference>
<evidence type="ECO:0000313" key="16">
    <source>
        <dbReference type="EMBL" id="GJJ15428.1"/>
    </source>
</evidence>
<keyword evidence="11" id="KW-0624">Polysaccharide degradation</keyword>
<dbReference type="GO" id="GO:0071555">
    <property type="term" value="P:cell wall organization"/>
    <property type="evidence" value="ECO:0007669"/>
    <property type="project" value="UniProtKB-KW"/>
</dbReference>
<dbReference type="InterPro" id="IPR012334">
    <property type="entry name" value="Pectin_lyas_fold"/>
</dbReference>
<feature type="compositionally biased region" description="Low complexity" evidence="13">
    <location>
        <begin position="369"/>
        <end position="398"/>
    </location>
</feature>
<evidence type="ECO:0000256" key="8">
    <source>
        <dbReference type="ARBA" id="ARBA00023277"/>
    </source>
</evidence>
<evidence type="ECO:0000259" key="15">
    <source>
        <dbReference type="Pfam" id="PF12708"/>
    </source>
</evidence>
<dbReference type="InterPro" id="IPR011050">
    <property type="entry name" value="Pectin_lyase_fold/virulence"/>
</dbReference>
<proteinExistence type="inferred from homology"/>
<feature type="chain" id="PRO_5043540037" description="Rhamnogalacturonase A/B/Epimerase-like pectate lyase domain-containing protein" evidence="14">
    <location>
        <begin position="22"/>
        <end position="422"/>
    </location>
</feature>
<evidence type="ECO:0000256" key="2">
    <source>
        <dbReference type="ARBA" id="ARBA00008834"/>
    </source>
</evidence>
<dbReference type="PANTHER" id="PTHR31736">
    <property type="match status" value="1"/>
</dbReference>
<dbReference type="Gene3D" id="2.160.20.10">
    <property type="entry name" value="Single-stranded right-handed beta-helix, Pectin lyase-like"/>
    <property type="match status" value="2"/>
</dbReference>
<gene>
    <name evidence="16" type="ORF">Clacol_009705</name>
</gene>
<keyword evidence="17" id="KW-1185">Reference proteome</keyword>
<dbReference type="GO" id="GO:0005576">
    <property type="term" value="C:extracellular region"/>
    <property type="evidence" value="ECO:0007669"/>
    <property type="project" value="UniProtKB-SubCell"/>
</dbReference>
<evidence type="ECO:0000256" key="6">
    <source>
        <dbReference type="ARBA" id="ARBA00023157"/>
    </source>
</evidence>
<comment type="similarity">
    <text evidence="2 12">Belongs to the glycosyl hydrolase 28 family.</text>
</comment>
<organism evidence="16 17">
    <name type="scientific">Clathrus columnatus</name>
    <dbReference type="NCBI Taxonomy" id="1419009"/>
    <lineage>
        <taxon>Eukaryota</taxon>
        <taxon>Fungi</taxon>
        <taxon>Dikarya</taxon>
        <taxon>Basidiomycota</taxon>
        <taxon>Agaricomycotina</taxon>
        <taxon>Agaricomycetes</taxon>
        <taxon>Phallomycetidae</taxon>
        <taxon>Phallales</taxon>
        <taxon>Clathraceae</taxon>
        <taxon>Clathrus</taxon>
    </lineage>
</organism>
<keyword evidence="5 12" id="KW-0378">Hydrolase</keyword>
<evidence type="ECO:0000256" key="5">
    <source>
        <dbReference type="ARBA" id="ARBA00022801"/>
    </source>
</evidence>
<dbReference type="InterPro" id="IPR024535">
    <property type="entry name" value="RHGA/B-epi-like_pectate_lyase"/>
</dbReference>
<dbReference type="GO" id="GO:0000272">
    <property type="term" value="P:polysaccharide catabolic process"/>
    <property type="evidence" value="ECO:0007669"/>
    <property type="project" value="UniProtKB-KW"/>
</dbReference>
<name>A0AAV5AQW7_9AGAM</name>
<keyword evidence="4 14" id="KW-0732">Signal</keyword>
<dbReference type="Proteomes" id="UP001050691">
    <property type="component" value="Unassembled WGS sequence"/>
</dbReference>
<evidence type="ECO:0000256" key="13">
    <source>
        <dbReference type="SAM" id="MobiDB-lite"/>
    </source>
</evidence>
<comment type="caution">
    <text evidence="16">The sequence shown here is derived from an EMBL/GenBank/DDBJ whole genome shotgun (WGS) entry which is preliminary data.</text>
</comment>
<dbReference type="Pfam" id="PF00295">
    <property type="entry name" value="Glyco_hydro_28"/>
    <property type="match status" value="1"/>
</dbReference>
<keyword evidence="8" id="KW-0119">Carbohydrate metabolism</keyword>
<evidence type="ECO:0000256" key="14">
    <source>
        <dbReference type="SAM" id="SignalP"/>
    </source>
</evidence>
<keyword evidence="9 12" id="KW-0326">Glycosidase</keyword>
<dbReference type="InterPro" id="IPR000743">
    <property type="entry name" value="Glyco_hydro_28"/>
</dbReference>